<gene>
    <name evidence="1" type="ORF">LCGC14_1605170</name>
</gene>
<accession>A0A0F9IWK4</accession>
<dbReference type="InterPro" id="IPR036410">
    <property type="entry name" value="HSP_DnaJ_Cys-rich_dom_sf"/>
</dbReference>
<sequence length="107" mass="12266">MNDNMQQQFVKIIEWADPELDGMPYYIEIYGHCNSCDGTGQALEDICENCDGLGVWFDSGNIGICLCGQYTVNVSHGYPTCTKCDDSRQLRKPKRKNYPDRYERVLL</sequence>
<dbReference type="SUPFAM" id="SSF57938">
    <property type="entry name" value="DnaJ/Hsp40 cysteine-rich domain"/>
    <property type="match status" value="1"/>
</dbReference>
<comment type="caution">
    <text evidence="1">The sequence shown here is derived from an EMBL/GenBank/DDBJ whole genome shotgun (WGS) entry which is preliminary data.</text>
</comment>
<dbReference type="Gene3D" id="6.20.20.10">
    <property type="match status" value="1"/>
</dbReference>
<dbReference type="EMBL" id="LAZR01012926">
    <property type="protein sequence ID" value="KKM24429.1"/>
    <property type="molecule type" value="Genomic_DNA"/>
</dbReference>
<dbReference type="AlphaFoldDB" id="A0A0F9IWK4"/>
<proteinExistence type="predicted"/>
<evidence type="ECO:0000313" key="1">
    <source>
        <dbReference type="EMBL" id="KKM24429.1"/>
    </source>
</evidence>
<reference evidence="1" key="1">
    <citation type="journal article" date="2015" name="Nature">
        <title>Complex archaea that bridge the gap between prokaryotes and eukaryotes.</title>
        <authorList>
            <person name="Spang A."/>
            <person name="Saw J.H."/>
            <person name="Jorgensen S.L."/>
            <person name="Zaremba-Niedzwiedzka K."/>
            <person name="Martijn J."/>
            <person name="Lind A.E."/>
            <person name="van Eijk R."/>
            <person name="Schleper C."/>
            <person name="Guy L."/>
            <person name="Ettema T.J."/>
        </authorList>
    </citation>
    <scope>NUCLEOTIDE SEQUENCE</scope>
</reference>
<organism evidence="1">
    <name type="scientific">marine sediment metagenome</name>
    <dbReference type="NCBI Taxonomy" id="412755"/>
    <lineage>
        <taxon>unclassified sequences</taxon>
        <taxon>metagenomes</taxon>
        <taxon>ecological metagenomes</taxon>
    </lineage>
</organism>
<name>A0A0F9IWK4_9ZZZZ</name>
<protein>
    <submittedName>
        <fullName evidence="1">Uncharacterized protein</fullName>
    </submittedName>
</protein>